<dbReference type="PRINTS" id="PR01438">
    <property type="entry name" value="UNVRSLSTRESS"/>
</dbReference>
<evidence type="ECO:0000259" key="2">
    <source>
        <dbReference type="Pfam" id="PF00582"/>
    </source>
</evidence>
<proteinExistence type="inferred from homology"/>
<reference evidence="3 4" key="1">
    <citation type="submission" date="2020-05" db="EMBL/GenBank/DDBJ databases">
        <title>Ramlibacter rhizophilus sp. nov., isolated from rhizosphere soil of national flower Mugunghwa from South Korea.</title>
        <authorList>
            <person name="Zheng-Fei Y."/>
            <person name="Huan T."/>
        </authorList>
    </citation>
    <scope>NUCLEOTIDE SEQUENCE [LARGE SCALE GENOMIC DNA]</scope>
    <source>
        <strain evidence="3 4">H242</strain>
    </source>
</reference>
<dbReference type="PANTHER" id="PTHR46268">
    <property type="entry name" value="STRESS RESPONSE PROTEIN NHAX"/>
    <property type="match status" value="1"/>
</dbReference>
<feature type="domain" description="UspA" evidence="2">
    <location>
        <begin position="8"/>
        <end position="130"/>
    </location>
</feature>
<dbReference type="InterPro" id="IPR006016">
    <property type="entry name" value="UspA"/>
</dbReference>
<dbReference type="Proteomes" id="UP000500826">
    <property type="component" value="Chromosome"/>
</dbReference>
<evidence type="ECO:0000313" key="4">
    <source>
        <dbReference type="Proteomes" id="UP000500826"/>
    </source>
</evidence>
<comment type="similarity">
    <text evidence="1">Belongs to the universal stress protein A family.</text>
</comment>
<dbReference type="InterPro" id="IPR006015">
    <property type="entry name" value="Universal_stress_UspA"/>
</dbReference>
<dbReference type="CDD" id="cd00293">
    <property type="entry name" value="USP-like"/>
    <property type="match status" value="1"/>
</dbReference>
<organism evidence="3 4">
    <name type="scientific">Ramlibacter terrae</name>
    <dbReference type="NCBI Taxonomy" id="2732511"/>
    <lineage>
        <taxon>Bacteria</taxon>
        <taxon>Pseudomonadati</taxon>
        <taxon>Pseudomonadota</taxon>
        <taxon>Betaproteobacteria</taxon>
        <taxon>Burkholderiales</taxon>
        <taxon>Comamonadaceae</taxon>
        <taxon>Ramlibacter</taxon>
    </lineage>
</organism>
<name>A0ABX6P1W5_9BURK</name>
<evidence type="ECO:0000313" key="3">
    <source>
        <dbReference type="EMBL" id="QJW83390.1"/>
    </source>
</evidence>
<dbReference type="Gene3D" id="3.40.50.12370">
    <property type="match status" value="1"/>
</dbReference>
<dbReference type="SUPFAM" id="SSF52402">
    <property type="entry name" value="Adenine nucleotide alpha hydrolases-like"/>
    <property type="match status" value="2"/>
</dbReference>
<accession>A0ABX6P1W5</accession>
<gene>
    <name evidence="3" type="ORF">HK414_01855</name>
</gene>
<dbReference type="PANTHER" id="PTHR46268:SF6">
    <property type="entry name" value="UNIVERSAL STRESS PROTEIN UP12"/>
    <property type="match status" value="1"/>
</dbReference>
<keyword evidence="4" id="KW-1185">Reference proteome</keyword>
<protein>
    <submittedName>
        <fullName evidence="3">Universal stress protein</fullName>
    </submittedName>
</protein>
<sequence>MRASHQPFRTILVLTDLSDRENIAVQRASQIAATHRAALRIVYMPARPNDPVVAPAALAAAALQLEAALELPVTVAAVAAGRLDEVVAHATGADLVVLPHRRERSVAAFFRGQPVARLLRLCRSPVLVARASRSPHYARILVGVDLSPASADLLALAARLDPRSELEVFHAVSTLNEARLRSAEATETAVRLYRENALADARERMVALTDSFVARRNRFLATVGRGDPGTQAIVQQQHSGADLVVVGKRAASAWGDFLCGSVAHRVLGWGSSDVLVVPHGGAPQAVPVPRSPGGWGALAMGPAGGSCREPPSTAAAGRRHRRGGERLRAPGTFWMHCRGRAASNWRGRATAAVFALRELGLADARLALRQAYGERVRFGAVTVHSEVDPATGALLAPLMFLRIDTPRAHRPALLQLLRERGVAAHDIDAQRDRVVLRAEVPLARLLGWSGRWASSPTARPTRCAGCCATRPPRPCRTTRRHGPDKVGGPAVRRLLHVPGSRSLRPPRRHPRLARAVLRRRGAVRPGACTCRASRRTTRWARARWPSRCWRPASARWRPCCRRGGCWHGTARGASCRRWRWSVSAPSAACCCRPTTACCWR</sequence>
<evidence type="ECO:0000256" key="1">
    <source>
        <dbReference type="ARBA" id="ARBA00008791"/>
    </source>
</evidence>
<dbReference type="Pfam" id="PF00582">
    <property type="entry name" value="Usp"/>
    <property type="match status" value="2"/>
</dbReference>
<feature type="domain" description="UspA" evidence="2">
    <location>
        <begin position="137"/>
        <end position="278"/>
    </location>
</feature>
<dbReference type="EMBL" id="CP053418">
    <property type="protein sequence ID" value="QJW83390.1"/>
    <property type="molecule type" value="Genomic_DNA"/>
</dbReference>